<gene>
    <name evidence="2" type="ORF">KEBURONENSIS_01983</name>
    <name evidence="1" type="ORF">KEBURONENSIS_01987</name>
</gene>
<reference evidence="2 3" key="2">
    <citation type="submission" date="2017-06" db="EMBL/GenBank/DDBJ databases">
        <authorList>
            <person name="Kim H.J."/>
            <person name="Triplett B.A."/>
        </authorList>
    </citation>
    <scope>NUCLEOTIDE SEQUENCE [LARGE SCALE GENOMIC DNA]</scope>
    <source>
        <strain evidence="2">Kingella_eburonensis</strain>
    </source>
</reference>
<proteinExistence type="predicted"/>
<sequence length="379" mass="43054">MKTLWILTEERPKKDVIQTIFQRFAQEEKIGFIFSGSLQIVPLLEQGVFTFAYQVLGINTPQIDKIIIKTVSGQSSFVDYLVYFQEHEPQPHEQPIFAIEETKTDDSESRNTGAYQRCTKFVYIDLFYPNVKKIMLYSLQVEQKEQPSPTNLFGSRLLATYGVEVLGKSQNDEQLQTFQSIDELITHKNAMRLPPKGNVPILITKTDDEIQISGRLFKSGSLLHDPNIGALSMIAVVLRKLGWRKNITITQHGLSQNHLPTGNRKPNKFIQIANQLNIQLDQLTLPESQVSGDYWHVERNGEKLGTIFIHLAVEAFTQGYAIFENHAGCEKSYFCNSDGSVVPLAKYSDRESYKAGDKTAIAYIPDLILLDVERESAEY</sequence>
<name>A0A238HII1_9NEIS</name>
<dbReference type="EMBL" id="FXUV02000060">
    <property type="protein sequence ID" value="SNB81933.1"/>
    <property type="molecule type" value="Genomic_DNA"/>
</dbReference>
<dbReference type="EMBL" id="FXUV01000057">
    <property type="protein sequence ID" value="SMQ13321.1"/>
    <property type="molecule type" value="Genomic_DNA"/>
</dbReference>
<evidence type="ECO:0000313" key="3">
    <source>
        <dbReference type="Proteomes" id="UP000215450"/>
    </source>
</evidence>
<reference evidence="1" key="1">
    <citation type="submission" date="2017-05" db="EMBL/GenBank/DDBJ databases">
        <authorList>
            <person name="Song R."/>
            <person name="Chenine A.L."/>
            <person name="Ruprecht R.M."/>
        </authorList>
    </citation>
    <scope>NUCLEOTIDE SEQUENCE</scope>
    <source>
        <strain evidence="1">Kingella_eburonensis</strain>
    </source>
</reference>
<dbReference type="AlphaFoldDB" id="A0A238HII1"/>
<protein>
    <submittedName>
        <fullName evidence="1">Uncharacterized protein</fullName>
    </submittedName>
</protein>
<keyword evidence="3" id="KW-1185">Reference proteome</keyword>
<evidence type="ECO:0000313" key="2">
    <source>
        <dbReference type="EMBL" id="SNB81933.1"/>
    </source>
</evidence>
<evidence type="ECO:0000313" key="1">
    <source>
        <dbReference type="EMBL" id="SMQ13321.1"/>
    </source>
</evidence>
<accession>A0A238HII1</accession>
<dbReference type="RefSeq" id="WP_257874994.1">
    <property type="nucleotide sequence ID" value="NZ_FXUV02000060.1"/>
</dbReference>
<organism evidence="1">
    <name type="scientific">Kingella negevensis</name>
    <dbReference type="NCBI Taxonomy" id="1522312"/>
    <lineage>
        <taxon>Bacteria</taxon>
        <taxon>Pseudomonadati</taxon>
        <taxon>Pseudomonadota</taxon>
        <taxon>Betaproteobacteria</taxon>
        <taxon>Neisseriales</taxon>
        <taxon>Neisseriaceae</taxon>
        <taxon>Kingella</taxon>
    </lineage>
</organism>
<dbReference type="Proteomes" id="UP000215450">
    <property type="component" value="Unassembled WGS sequence"/>
</dbReference>